<feature type="region of interest" description="Disordered" evidence="1">
    <location>
        <begin position="506"/>
        <end position="557"/>
    </location>
</feature>
<dbReference type="AlphaFoldDB" id="A0A4U0TRU9"/>
<comment type="caution">
    <text evidence="3">The sequence shown here is derived from an EMBL/GenBank/DDBJ whole genome shotgun (WGS) entry which is preliminary data.</text>
</comment>
<feature type="region of interest" description="Disordered" evidence="1">
    <location>
        <begin position="166"/>
        <end position="195"/>
    </location>
</feature>
<sequence length="557" mass="63205">MAWNPHDITARQISARKDQEKKPLSRKQEREGRPPRRSARLEEICRNKIALAGSEKNRERLPSHCDSPEKNNSLCALTSPQRKRKRLQDAEGPQDNTPSKELRKRARRSVAVEENLEHRASSGASEGEKNPIGHWTRHGRWPKEYFEEGSNMSYLLARKKSATSLGRKKSDSSCVTPSSTTPSDEKPREAKSAPYARSSYATILATKGSFMDESERDITDTCKGLCSSLLEKEQTISLESLFRDDLFKTTCRKITDRNEAMVIRDIAQLIVPSAQTLATYGAKHLERLTESVNEGWNSAIPVYGPRPQSDYSVGFGRSAFTDDQLGKLKPFVGDIAETFTSYFVATWRMYFPFLTCEVKCGAAALDIADRQNAHSMTIAVRAVVELFRYVKREKEVNREILAFSISHDHRTVRIYGHYAVIEGREQKYYRHPIRTFDFTELEGRDKWTAYKFTKNVYDIWMPRHFERICSVIDEFPPEVNIDMSQQSELHFTEGSGLSQDLESYSLAQSSAGSGSAHAQADSQSSVVDTQDVTPNTSLTEGGSFKRPRTERGGRKRR</sequence>
<feature type="compositionally biased region" description="Basic and acidic residues" evidence="1">
    <location>
        <begin position="547"/>
        <end position="557"/>
    </location>
</feature>
<dbReference type="EMBL" id="NAJP01000171">
    <property type="protein sequence ID" value="TKA24807.1"/>
    <property type="molecule type" value="Genomic_DNA"/>
</dbReference>
<protein>
    <recommendedName>
        <fullName evidence="2">DUF7924 domain-containing protein</fullName>
    </recommendedName>
</protein>
<evidence type="ECO:0000313" key="3">
    <source>
        <dbReference type="EMBL" id="TKA24807.1"/>
    </source>
</evidence>
<feature type="compositionally biased region" description="Basic and acidic residues" evidence="1">
    <location>
        <begin position="15"/>
        <end position="46"/>
    </location>
</feature>
<organism evidence="3 4">
    <name type="scientific">Friedmanniomyces endolithicus</name>
    <dbReference type="NCBI Taxonomy" id="329885"/>
    <lineage>
        <taxon>Eukaryota</taxon>
        <taxon>Fungi</taxon>
        <taxon>Dikarya</taxon>
        <taxon>Ascomycota</taxon>
        <taxon>Pezizomycotina</taxon>
        <taxon>Dothideomycetes</taxon>
        <taxon>Dothideomycetidae</taxon>
        <taxon>Mycosphaerellales</taxon>
        <taxon>Teratosphaeriaceae</taxon>
        <taxon>Friedmanniomyces</taxon>
    </lineage>
</organism>
<dbReference type="STRING" id="329885.A0A4U0TRU9"/>
<feature type="compositionally biased region" description="Basic and acidic residues" evidence="1">
    <location>
        <begin position="55"/>
        <end position="69"/>
    </location>
</feature>
<feature type="domain" description="DUF7924" evidence="2">
    <location>
        <begin position="247"/>
        <end position="472"/>
    </location>
</feature>
<proteinExistence type="predicted"/>
<reference evidence="3 4" key="1">
    <citation type="submission" date="2017-03" db="EMBL/GenBank/DDBJ databases">
        <title>Genomes of endolithic fungi from Antarctica.</title>
        <authorList>
            <person name="Coleine C."/>
            <person name="Masonjones S."/>
            <person name="Stajich J.E."/>
        </authorList>
    </citation>
    <scope>NUCLEOTIDE SEQUENCE [LARGE SCALE GENOMIC DNA]</scope>
    <source>
        <strain evidence="3 4">CCFEE 5311</strain>
    </source>
</reference>
<dbReference type="Pfam" id="PF25545">
    <property type="entry name" value="DUF7924"/>
    <property type="match status" value="1"/>
</dbReference>
<dbReference type="PANTHER" id="PTHR42470">
    <property type="entry name" value="VAST DOMAIN-CONTAINING PROTEIN"/>
    <property type="match status" value="1"/>
</dbReference>
<feature type="compositionally biased region" description="Polar residues" evidence="1">
    <location>
        <begin position="70"/>
        <end position="80"/>
    </location>
</feature>
<evidence type="ECO:0000259" key="2">
    <source>
        <dbReference type="Pfam" id="PF25545"/>
    </source>
</evidence>
<evidence type="ECO:0000313" key="4">
    <source>
        <dbReference type="Proteomes" id="UP000310066"/>
    </source>
</evidence>
<dbReference type="PANTHER" id="PTHR42470:SF2">
    <property type="match status" value="1"/>
</dbReference>
<accession>A0A4U0TRU9</accession>
<evidence type="ECO:0000256" key="1">
    <source>
        <dbReference type="SAM" id="MobiDB-lite"/>
    </source>
</evidence>
<feature type="compositionally biased region" description="Low complexity" evidence="1">
    <location>
        <begin position="172"/>
        <end position="182"/>
    </location>
</feature>
<feature type="compositionally biased region" description="Polar residues" evidence="1">
    <location>
        <begin position="526"/>
        <end position="540"/>
    </location>
</feature>
<feature type="compositionally biased region" description="Low complexity" evidence="1">
    <location>
        <begin position="506"/>
        <end position="525"/>
    </location>
</feature>
<dbReference type="InterPro" id="IPR057684">
    <property type="entry name" value="DUF7924"/>
</dbReference>
<feature type="region of interest" description="Disordered" evidence="1">
    <location>
        <begin position="1"/>
        <end position="137"/>
    </location>
</feature>
<dbReference type="Proteomes" id="UP000310066">
    <property type="component" value="Unassembled WGS sequence"/>
</dbReference>
<name>A0A4U0TRU9_9PEZI</name>
<feature type="compositionally biased region" description="Basic and acidic residues" evidence="1">
    <location>
        <begin position="115"/>
        <end position="131"/>
    </location>
</feature>
<gene>
    <name evidence="3" type="ORF">B0A54_17729</name>
</gene>
<dbReference type="OrthoDB" id="5132737at2759"/>